<dbReference type="AlphaFoldDB" id="A0AAV7WUA6"/>
<feature type="compositionally biased region" description="Basic residues" evidence="1">
    <location>
        <begin position="63"/>
        <end position="77"/>
    </location>
</feature>
<organism evidence="2 3">
    <name type="scientific">Pleurodeles waltl</name>
    <name type="common">Iberian ribbed newt</name>
    <dbReference type="NCBI Taxonomy" id="8319"/>
    <lineage>
        <taxon>Eukaryota</taxon>
        <taxon>Metazoa</taxon>
        <taxon>Chordata</taxon>
        <taxon>Craniata</taxon>
        <taxon>Vertebrata</taxon>
        <taxon>Euteleostomi</taxon>
        <taxon>Amphibia</taxon>
        <taxon>Batrachia</taxon>
        <taxon>Caudata</taxon>
        <taxon>Salamandroidea</taxon>
        <taxon>Salamandridae</taxon>
        <taxon>Pleurodelinae</taxon>
        <taxon>Pleurodeles</taxon>
    </lineage>
</organism>
<feature type="compositionally biased region" description="Basic and acidic residues" evidence="1">
    <location>
        <begin position="16"/>
        <end position="25"/>
    </location>
</feature>
<proteinExistence type="predicted"/>
<feature type="compositionally biased region" description="Basic and acidic residues" evidence="1">
    <location>
        <begin position="102"/>
        <end position="121"/>
    </location>
</feature>
<keyword evidence="3" id="KW-1185">Reference proteome</keyword>
<evidence type="ECO:0000313" key="3">
    <source>
        <dbReference type="Proteomes" id="UP001066276"/>
    </source>
</evidence>
<dbReference type="EMBL" id="JANPWB010000001">
    <property type="protein sequence ID" value="KAJ1217520.1"/>
    <property type="molecule type" value="Genomic_DNA"/>
</dbReference>
<feature type="compositionally biased region" description="Low complexity" evidence="1">
    <location>
        <begin position="86"/>
        <end position="97"/>
    </location>
</feature>
<evidence type="ECO:0000313" key="2">
    <source>
        <dbReference type="EMBL" id="KAJ1217520.1"/>
    </source>
</evidence>
<name>A0AAV7WUA6_PLEWA</name>
<gene>
    <name evidence="2" type="ORF">NDU88_005114</name>
</gene>
<feature type="region of interest" description="Disordered" evidence="1">
    <location>
        <begin position="1"/>
        <end position="161"/>
    </location>
</feature>
<comment type="caution">
    <text evidence="2">The sequence shown here is derived from an EMBL/GenBank/DDBJ whole genome shotgun (WGS) entry which is preliminary data.</text>
</comment>
<protein>
    <submittedName>
        <fullName evidence="2">Uncharacterized protein</fullName>
    </submittedName>
</protein>
<sequence length="161" mass="17446">MTAIRRPKWWPTKGPQDSDGKRSGGDQKGVSRSSMAAKRRPRWRQAEGSQGPRQQVASGPQRQARRQGSRGSRRPRWQQKQETLVAAGKGASGAATATGGGKQRDLRGSDGELQEQRRGSKEASGSAAARVPKGGRVHKAIPRGPWVRDGDVVNPIPYSYV</sequence>
<feature type="compositionally biased region" description="Polar residues" evidence="1">
    <location>
        <begin position="47"/>
        <end position="56"/>
    </location>
</feature>
<accession>A0AAV7WUA6</accession>
<reference evidence="2" key="1">
    <citation type="journal article" date="2022" name="bioRxiv">
        <title>Sequencing and chromosome-scale assembly of the giantPleurodeles waltlgenome.</title>
        <authorList>
            <person name="Brown T."/>
            <person name="Elewa A."/>
            <person name="Iarovenko S."/>
            <person name="Subramanian E."/>
            <person name="Araus A.J."/>
            <person name="Petzold A."/>
            <person name="Susuki M."/>
            <person name="Suzuki K.-i.T."/>
            <person name="Hayashi T."/>
            <person name="Toyoda A."/>
            <person name="Oliveira C."/>
            <person name="Osipova E."/>
            <person name="Leigh N.D."/>
            <person name="Simon A."/>
            <person name="Yun M.H."/>
        </authorList>
    </citation>
    <scope>NUCLEOTIDE SEQUENCE</scope>
    <source>
        <strain evidence="2">20211129_DDA</strain>
        <tissue evidence="2">Liver</tissue>
    </source>
</reference>
<dbReference type="Proteomes" id="UP001066276">
    <property type="component" value="Chromosome 1_1"/>
</dbReference>
<evidence type="ECO:0000256" key="1">
    <source>
        <dbReference type="SAM" id="MobiDB-lite"/>
    </source>
</evidence>